<organism evidence="3 4">
    <name type="scientific">Paenibacillus naphthalenovorans</name>
    <dbReference type="NCBI Taxonomy" id="162209"/>
    <lineage>
        <taxon>Bacteria</taxon>
        <taxon>Bacillati</taxon>
        <taxon>Bacillota</taxon>
        <taxon>Bacilli</taxon>
        <taxon>Bacillales</taxon>
        <taxon>Paenibacillaceae</taxon>
        <taxon>Paenibacillus</taxon>
    </lineage>
</organism>
<evidence type="ECO:0000313" key="3">
    <source>
        <dbReference type="EMBL" id="ALS21351.1"/>
    </source>
</evidence>
<reference evidence="3 4" key="2">
    <citation type="journal article" date="2016" name="Genome Announc.">
        <title>Complete Genome Sequences of Two Interactive Moderate Thermophiles, Paenibacillus napthalenovorans 32O-Y and Paenibacillus sp. 32O-W.</title>
        <authorList>
            <person name="Butler R.R.III."/>
            <person name="Wang J."/>
            <person name="Stark B.C."/>
            <person name="Pombert J.F."/>
        </authorList>
    </citation>
    <scope>NUCLEOTIDE SEQUENCE [LARGE SCALE GENOMIC DNA]</scope>
    <source>
        <strain evidence="3 4">32O-Y</strain>
    </source>
</reference>
<evidence type="ECO:0000256" key="1">
    <source>
        <dbReference type="ARBA" id="ARBA00022603"/>
    </source>
</evidence>
<dbReference type="EMBL" id="CP013652">
    <property type="protein sequence ID" value="ALS21351.1"/>
    <property type="molecule type" value="Genomic_DNA"/>
</dbReference>
<proteinExistence type="predicted"/>
<name>A0A0U2VP99_9BACL</name>
<keyword evidence="1 3" id="KW-0489">Methyltransferase</keyword>
<keyword evidence="2 3" id="KW-0808">Transferase</keyword>
<gene>
    <name evidence="3" type="ORF">IJ22_09690</name>
</gene>
<dbReference type="SUPFAM" id="SSF53335">
    <property type="entry name" value="S-adenosyl-L-methionine-dependent methyltransferases"/>
    <property type="match status" value="1"/>
</dbReference>
<evidence type="ECO:0000313" key="4">
    <source>
        <dbReference type="Proteomes" id="UP000061660"/>
    </source>
</evidence>
<dbReference type="Pfam" id="PF02636">
    <property type="entry name" value="Methyltransf_28"/>
    <property type="match status" value="1"/>
</dbReference>
<keyword evidence="4" id="KW-1185">Reference proteome</keyword>
<dbReference type="KEGG" id="pnp:IJ22_09690"/>
<dbReference type="GO" id="GO:0032259">
    <property type="term" value="P:methylation"/>
    <property type="evidence" value="ECO:0007669"/>
    <property type="project" value="UniProtKB-KW"/>
</dbReference>
<evidence type="ECO:0000256" key="2">
    <source>
        <dbReference type="ARBA" id="ARBA00022679"/>
    </source>
</evidence>
<dbReference type="Proteomes" id="UP000061660">
    <property type="component" value="Chromosome"/>
</dbReference>
<reference evidence="4" key="1">
    <citation type="submission" date="2015-12" db="EMBL/GenBank/DDBJ databases">
        <title>Complete genome sequences of two moderately thermophilic Paenibacillus species.</title>
        <authorList>
            <person name="Butler R.III."/>
            <person name="Wang J."/>
            <person name="Stark B.C."/>
            <person name="Pombert J.-F."/>
        </authorList>
    </citation>
    <scope>NUCLEOTIDE SEQUENCE [LARGE SCALE GENOMIC DNA]</scope>
    <source>
        <strain evidence="4">32O-Y</strain>
    </source>
</reference>
<dbReference type="PANTHER" id="PTHR12049:SF7">
    <property type="entry name" value="PROTEIN ARGININE METHYLTRANSFERASE NDUFAF7, MITOCHONDRIAL"/>
    <property type="match status" value="1"/>
</dbReference>
<dbReference type="PATRIC" id="fig|162209.4.peg.1031"/>
<dbReference type="GO" id="GO:0035243">
    <property type="term" value="F:protein-arginine omega-N symmetric methyltransferase activity"/>
    <property type="evidence" value="ECO:0007669"/>
    <property type="project" value="TreeGrafter"/>
</dbReference>
<dbReference type="RefSeq" id="WP_235594255.1">
    <property type="nucleotide sequence ID" value="NZ_BJCS01000006.1"/>
</dbReference>
<sequence length="373" mass="42991">MEPSGGRELLAIIRERMEKRKERAISFFEYMDLCLYHPDYGYYMKERTKIGRDGDFYTAASVGTLLGEVLAQYVSRRASGQSGPICLTEWGGGRGMLALHLLNALQLSSPDLYDRLQYISIEASAYHRRLQAETLAPHIEKVRWLMEDEWVEEGPWKDCVVFSNELPDALPVHRITYRKDGWMETFVAWDDREQTLVEREMPVTDQGLLDFISKEQMPMREGQRFEAGLASVRWLKNVAAGLGERAELITIDYGDVREELYAPHRMNGTFLCYRKHQAYDLPLLYPGEQDMTSHVNFSTLIDAGRECGLNQFQLMTQKQFLVENGLLNRLQPHDAADPFSPAAKRNRAIRQLLISDQMSELFKVLIQKKGEPQ</sequence>
<dbReference type="InterPro" id="IPR003788">
    <property type="entry name" value="NDUFAF7"/>
</dbReference>
<accession>A0A0U2VP99</accession>
<protein>
    <submittedName>
        <fullName evidence="3">SAM-dependent methyltransferase</fullName>
    </submittedName>
</protein>
<dbReference type="AlphaFoldDB" id="A0A0U2VP99"/>
<dbReference type="Gene3D" id="3.40.50.12710">
    <property type="match status" value="1"/>
</dbReference>
<dbReference type="STRING" id="162209.IJ22_09690"/>
<dbReference type="PANTHER" id="PTHR12049">
    <property type="entry name" value="PROTEIN ARGININE METHYLTRANSFERASE NDUFAF7, MITOCHONDRIAL"/>
    <property type="match status" value="1"/>
</dbReference>
<dbReference type="InterPro" id="IPR038375">
    <property type="entry name" value="NDUFAF7_sf"/>
</dbReference>
<dbReference type="InterPro" id="IPR029063">
    <property type="entry name" value="SAM-dependent_MTases_sf"/>
</dbReference>